<evidence type="ECO:0000313" key="11">
    <source>
        <dbReference type="EMBL" id="RRK33809.1"/>
    </source>
</evidence>
<evidence type="ECO:0000256" key="6">
    <source>
        <dbReference type="ARBA" id="ARBA00023295"/>
    </source>
</evidence>
<feature type="region of interest" description="Disordered" evidence="9">
    <location>
        <begin position="228"/>
        <end position="274"/>
    </location>
</feature>
<gene>
    <name evidence="11" type="ORF">EBB54_22420</name>
</gene>
<keyword evidence="12" id="KW-1185">Reference proteome</keyword>
<accession>A0A3R8JS06</accession>
<comment type="catalytic activity">
    <reaction evidence="1 8">
        <text>Hydrolysis of terminal non-reducing beta-D-galactose residues in beta-D-galactosides.</text>
        <dbReference type="EC" id="3.2.1.23"/>
    </reaction>
</comment>
<dbReference type="EC" id="3.2.1.23" evidence="3 8"/>
<dbReference type="SMART" id="SM01038">
    <property type="entry name" value="Bgal_small_N"/>
    <property type="match status" value="1"/>
</dbReference>
<dbReference type="InterPro" id="IPR036156">
    <property type="entry name" value="Beta-gal/glucu_dom_sf"/>
</dbReference>
<evidence type="ECO:0000256" key="5">
    <source>
        <dbReference type="ARBA" id="ARBA00022801"/>
    </source>
</evidence>
<dbReference type="SUPFAM" id="SSF51445">
    <property type="entry name" value="(Trans)glycosidases"/>
    <property type="match status" value="1"/>
</dbReference>
<dbReference type="GO" id="GO:0009341">
    <property type="term" value="C:beta-galactosidase complex"/>
    <property type="evidence" value="ECO:0007669"/>
    <property type="project" value="InterPro"/>
</dbReference>
<dbReference type="Gene3D" id="3.20.20.80">
    <property type="entry name" value="Glycosidases"/>
    <property type="match status" value="1"/>
</dbReference>
<feature type="compositionally biased region" description="Polar residues" evidence="9">
    <location>
        <begin position="236"/>
        <end position="247"/>
    </location>
</feature>
<evidence type="ECO:0000256" key="3">
    <source>
        <dbReference type="ARBA" id="ARBA00012756"/>
    </source>
</evidence>
<dbReference type="GO" id="GO:0004565">
    <property type="term" value="F:beta-galactosidase activity"/>
    <property type="evidence" value="ECO:0007669"/>
    <property type="project" value="UniProtKB-EC"/>
</dbReference>
<dbReference type="EMBL" id="RHJS01000002">
    <property type="protein sequence ID" value="RRK33809.1"/>
    <property type="molecule type" value="Genomic_DNA"/>
</dbReference>
<dbReference type="Pfam" id="PF00703">
    <property type="entry name" value="Glyco_hydro_2"/>
    <property type="match status" value="1"/>
</dbReference>
<dbReference type="InterPro" id="IPR017853">
    <property type="entry name" value="GH"/>
</dbReference>
<evidence type="ECO:0000256" key="4">
    <source>
        <dbReference type="ARBA" id="ARBA00013303"/>
    </source>
</evidence>
<dbReference type="Proteomes" id="UP000274920">
    <property type="component" value="Unassembled WGS sequence"/>
</dbReference>
<feature type="domain" description="Beta galactosidase small chain/" evidence="10">
    <location>
        <begin position="788"/>
        <end position="1058"/>
    </location>
</feature>
<dbReference type="Gene3D" id="2.60.120.260">
    <property type="entry name" value="Galactose-binding domain-like"/>
    <property type="match status" value="1"/>
</dbReference>
<keyword evidence="6 8" id="KW-0326">Glycosidase</keyword>
<evidence type="ECO:0000256" key="2">
    <source>
        <dbReference type="ARBA" id="ARBA00007401"/>
    </source>
</evidence>
<feature type="compositionally biased region" description="Low complexity" evidence="9">
    <location>
        <begin position="260"/>
        <end position="272"/>
    </location>
</feature>
<dbReference type="SUPFAM" id="SSF74650">
    <property type="entry name" value="Galactose mutarotase-like"/>
    <property type="match status" value="1"/>
</dbReference>
<dbReference type="PRINTS" id="PR00132">
    <property type="entry name" value="GLHYDRLASE2"/>
</dbReference>
<dbReference type="PANTHER" id="PTHR46323:SF2">
    <property type="entry name" value="BETA-GALACTOSIDASE"/>
    <property type="match status" value="1"/>
</dbReference>
<dbReference type="InterPro" id="IPR008979">
    <property type="entry name" value="Galactose-bd-like_sf"/>
</dbReference>
<comment type="similarity">
    <text evidence="2 8">Belongs to the glycosyl hydrolase 2 family.</text>
</comment>
<dbReference type="InterPro" id="IPR032312">
    <property type="entry name" value="LacZ_4"/>
</dbReference>
<dbReference type="Pfam" id="PF16353">
    <property type="entry name" value="LacZ_4"/>
    <property type="match status" value="1"/>
</dbReference>
<dbReference type="Pfam" id="PF02929">
    <property type="entry name" value="Bgal_small_N"/>
    <property type="match status" value="1"/>
</dbReference>
<dbReference type="AlphaFoldDB" id="A0A3R8JS06"/>
<dbReference type="PANTHER" id="PTHR46323">
    <property type="entry name" value="BETA-GALACTOSIDASE"/>
    <property type="match status" value="1"/>
</dbReference>
<evidence type="ECO:0000259" key="10">
    <source>
        <dbReference type="SMART" id="SM01038"/>
    </source>
</evidence>
<dbReference type="InterPro" id="IPR014718">
    <property type="entry name" value="GH-type_carb-bd"/>
</dbReference>
<protein>
    <recommendedName>
        <fullName evidence="4 8">Beta-galactosidase</fullName>
        <ecNumber evidence="3 8">3.2.1.23</ecNumber>
    </recommendedName>
    <alternativeName>
        <fullName evidence="7 8">Lactase</fullName>
    </alternativeName>
</protein>
<reference evidence="11" key="1">
    <citation type="submission" date="2018-10" db="EMBL/GenBank/DDBJ databases">
        <title>Schaedlerella arabinophila gen. nov. sp. nov., isolated from the mouse intestinal tract and comparative analysis with the genome of the closely related altered Schaedler flora strain ASF502.</title>
        <authorList>
            <person name="Miyake S."/>
            <person name="Soh M."/>
            <person name="Seedorf H."/>
        </authorList>
    </citation>
    <scope>NUCLEOTIDE SEQUENCE [LARGE SCALE GENOMIC DNA]</scope>
    <source>
        <strain evidence="11">DSM 106076</strain>
    </source>
</reference>
<dbReference type="InterPro" id="IPR004199">
    <property type="entry name" value="B-gal_small/dom_5"/>
</dbReference>
<proteinExistence type="inferred from homology"/>
<sequence length="1064" mass="120624">MIVPRYYEDLSILHEGTMPARAYYIPASKRVDHLAEHREESDRIQFLNGNWKFRFFQSIYDVQEPFYEPGYDTSDFGEISVPGVWQMAGYDSHQYTNIRYPFPFDPPFVPQDNPCGAYVHTFDYVKDGQAPKAYLNFEGVDSCFYLWLNGIWIGYSQVSHATSEFDVTSALKEGENTIAVLVLKWCDGSYLEDQDKFRMSGIFRDVYLLKRPEHCIGDYRVETAVDGEIESGRGQQGVQSAVTSDSMGTGDAGTANTGIADAGSGSAESAAGPRLRGNRAEIRLHISYIGKPAAAKVTVYDPKNRIAVSGEAKSGRISLEVSEPELWSAEHPVLYTLVIETGQEVITDHVGFRTIRIQDQVIYLNGQKVKFHGVNRHDSDPRTGFAISPEQVMKDLTMMKQHNFNAIRSSHYPNAPYFYELCDLYGFMVMNEADVEAHGPNMIYYKEDTDYNRFKGWNRRIADDPAWEDSILDRVQLMVQRDKNRPSILMWSMGNESAYGCNFEKALRWTKKFDPDRITQYESARYRNYDVTYDYSNLDLYSRMYPAFEEIEEYFEKDGSKPFLLVEYAHSMGNGPGDLEDYFQVIHSNDRMCGGFVWEWCDHAVYAGDGDGERYLYGGDHGEKIHDGNFCMDGLVYPNRTPHTGLLEYKNIHRPARVVSYDARTGELKLHNYLDFTDLKDYADIRYEVACDGVCVESGSIPACSVPPHGEASVVLDVSVPEVGRAYLKILYLLRSGSPLVPAGHLLGFDEILLENADGRNQDALRRLFSGKTAGGGLEVAETDCRVIIRGEGFVYTYNKRNGLFESIIYGGTEYLDRPMEFNIWRAPTDNDMYIKEEWKKAHYHEASARAYATAAGQSENEVVILTAMSVSAPTVQRILDIKGFWTVDKNGGIHGSMDAAKNGEFPALPRFGLRLFLPEQMDTVSYYGYGPMESYCDKHRAASHGRYTANVAELHEDYIRPQENGSHFDCDYVEVSGNQAGFAAISAPDCRFSFNASVYTQEELEKKAHNFELERSGSTVLCLDYALNGIGSNSCGPEVMEKYRFDERRFRFQFSLVPFVKEP</sequence>
<dbReference type="Pfam" id="PF02837">
    <property type="entry name" value="Glyco_hydro_2_N"/>
    <property type="match status" value="1"/>
</dbReference>
<dbReference type="InterPro" id="IPR050347">
    <property type="entry name" value="Bact_Beta-galactosidase"/>
</dbReference>
<evidence type="ECO:0000256" key="9">
    <source>
        <dbReference type="SAM" id="MobiDB-lite"/>
    </source>
</evidence>
<evidence type="ECO:0000313" key="12">
    <source>
        <dbReference type="Proteomes" id="UP000274920"/>
    </source>
</evidence>
<organism evidence="11 12">
    <name type="scientific">Schaedlerella arabinosiphila</name>
    <dbReference type="NCBI Taxonomy" id="2044587"/>
    <lineage>
        <taxon>Bacteria</taxon>
        <taxon>Bacillati</taxon>
        <taxon>Bacillota</taxon>
        <taxon>Clostridia</taxon>
        <taxon>Lachnospirales</taxon>
        <taxon>Lachnospiraceae</taxon>
        <taxon>Schaedlerella</taxon>
    </lineage>
</organism>
<evidence type="ECO:0000256" key="8">
    <source>
        <dbReference type="RuleBase" id="RU361154"/>
    </source>
</evidence>
<dbReference type="RefSeq" id="WP_125129016.1">
    <property type="nucleotide sequence ID" value="NZ_RHJS01000002.1"/>
</dbReference>
<evidence type="ECO:0000256" key="7">
    <source>
        <dbReference type="ARBA" id="ARBA00032230"/>
    </source>
</evidence>
<dbReference type="SUPFAM" id="SSF49785">
    <property type="entry name" value="Galactose-binding domain-like"/>
    <property type="match status" value="1"/>
</dbReference>
<dbReference type="InterPro" id="IPR006103">
    <property type="entry name" value="Glyco_hydro_2_cat"/>
</dbReference>
<dbReference type="InterPro" id="IPR006101">
    <property type="entry name" value="Glyco_hydro_2"/>
</dbReference>
<dbReference type="PROSITE" id="PS00719">
    <property type="entry name" value="GLYCOSYL_HYDROL_F2_1"/>
    <property type="match status" value="1"/>
</dbReference>
<comment type="caution">
    <text evidence="11">The sequence shown here is derived from an EMBL/GenBank/DDBJ whole genome shotgun (WGS) entry which is preliminary data.</text>
</comment>
<dbReference type="GO" id="GO:0005990">
    <property type="term" value="P:lactose catabolic process"/>
    <property type="evidence" value="ECO:0007669"/>
    <property type="project" value="TreeGrafter"/>
</dbReference>
<dbReference type="PROSITE" id="PS00608">
    <property type="entry name" value="GLYCOSYL_HYDROL_F2_2"/>
    <property type="match status" value="1"/>
</dbReference>
<dbReference type="Gene3D" id="2.70.98.10">
    <property type="match status" value="1"/>
</dbReference>
<dbReference type="InterPro" id="IPR023230">
    <property type="entry name" value="Glyco_hydro_2_CS"/>
</dbReference>
<evidence type="ECO:0000256" key="1">
    <source>
        <dbReference type="ARBA" id="ARBA00001412"/>
    </source>
</evidence>
<dbReference type="InterPro" id="IPR006104">
    <property type="entry name" value="Glyco_hydro_2_N"/>
</dbReference>
<dbReference type="InterPro" id="IPR023232">
    <property type="entry name" value="Glyco_hydro_2_AS"/>
</dbReference>
<dbReference type="SUPFAM" id="SSF49303">
    <property type="entry name" value="beta-Galactosidase/glucuronidase domain"/>
    <property type="match status" value="2"/>
</dbReference>
<dbReference type="Pfam" id="PF02836">
    <property type="entry name" value="Glyco_hydro_2_C"/>
    <property type="match status" value="1"/>
</dbReference>
<dbReference type="Gene3D" id="2.60.40.10">
    <property type="entry name" value="Immunoglobulins"/>
    <property type="match status" value="2"/>
</dbReference>
<dbReference type="InterPro" id="IPR011013">
    <property type="entry name" value="Gal_mutarotase_sf_dom"/>
</dbReference>
<keyword evidence="5 8" id="KW-0378">Hydrolase</keyword>
<dbReference type="InterPro" id="IPR013783">
    <property type="entry name" value="Ig-like_fold"/>
</dbReference>
<dbReference type="GO" id="GO:0030246">
    <property type="term" value="F:carbohydrate binding"/>
    <property type="evidence" value="ECO:0007669"/>
    <property type="project" value="InterPro"/>
</dbReference>
<dbReference type="InterPro" id="IPR006102">
    <property type="entry name" value="Ig-like_GH2"/>
</dbReference>
<name>A0A3R8JS06_9FIRM</name>